<evidence type="ECO:0000256" key="1">
    <source>
        <dbReference type="ARBA" id="ARBA00022645"/>
    </source>
</evidence>
<sequence>MYDSKGRQILLLRADENRIYKRIDEIPKVLQDAVIAIEDERFHLHKGVDLKGLIRSARENVSAGSVSQGASTITQQYVGNVYLDRTDKSAKRKLQEIALARQFEKKYTKDYILELYLNWVFLGNGANGVQAAAKGYFNKDVADLTLPEAALIAGLIQRPSDLNPYGSSNAFEAAKERRNRVLERMRINDFVTDDEYAKAVAAPLVLQPYVPITNERYPAPNFVEEVKKWFVANPTFGATEADREKLLFQGGLRIYTTVDLDLQRAAEAARDSTLPQNVSGIDSAIVTMDPSNGNVLAMVGGKDFFGPSAYAKVNLADGDGRQTGSSAKPIGLAAALSAGWELTKTYPAPKSIELPIPGLKEPWKVKGGGDDSDVTLITATEQSYNTVYAQLILELGPDKFVDMAKRLGITHKIEPVHAAILGTENMTMLDMATAYGTFAGRGIRHDPVFVTKITNQNGTTLYEHAYKQTKAIEARVADQMNFVLQGVVTGGTGAAAAIGRPVAGKTGSAENNADATFIGYTPNRVTAVWVGFPEGQVPMTPPRTPIVVFGSTYPARIFQKVMTAATADVPEAEFAAPPPSTTTTSTTLVGASVPVPDVRGLTTAAAQQKLAQAGFGVVTANVETSEFTAGTVANQAPKGGASAPQGSKVTLEVAIAPNAQPSAVPNVVGLSRAEARSLLVAGGYAVLELFEPPPAAAIPAPKSGNVWKQSPPAGSTKPADAVVQISIQP</sequence>
<dbReference type="GO" id="GO:0030288">
    <property type="term" value="C:outer membrane-bounded periplasmic space"/>
    <property type="evidence" value="ECO:0007669"/>
    <property type="project" value="TreeGrafter"/>
</dbReference>
<feature type="region of interest" description="Disordered" evidence="12">
    <location>
        <begin position="698"/>
        <end position="720"/>
    </location>
</feature>
<keyword evidence="4" id="KW-0808">Transferase</keyword>
<dbReference type="SUPFAM" id="SSF53955">
    <property type="entry name" value="Lysozyme-like"/>
    <property type="match status" value="1"/>
</dbReference>
<keyword evidence="8" id="KW-0511">Multifunctional enzyme</keyword>
<evidence type="ECO:0000256" key="3">
    <source>
        <dbReference type="ARBA" id="ARBA00022676"/>
    </source>
</evidence>
<dbReference type="SUPFAM" id="SSF56601">
    <property type="entry name" value="beta-lactamase/transpeptidase-like"/>
    <property type="match status" value="1"/>
</dbReference>
<dbReference type="SMART" id="SM00740">
    <property type="entry name" value="PASTA"/>
    <property type="match status" value="2"/>
</dbReference>
<dbReference type="InterPro" id="IPR036950">
    <property type="entry name" value="PBP_transglycosylase"/>
</dbReference>
<reference evidence="15" key="1">
    <citation type="submission" date="2020-05" db="EMBL/GenBank/DDBJ databases">
        <authorList>
            <person name="Chiriac C."/>
            <person name="Salcher M."/>
            <person name="Ghai R."/>
            <person name="Kavagutti S V."/>
        </authorList>
    </citation>
    <scope>NUCLEOTIDE SEQUENCE</scope>
</reference>
<dbReference type="GO" id="GO:0004180">
    <property type="term" value="F:carboxypeptidase activity"/>
    <property type="evidence" value="ECO:0007669"/>
    <property type="project" value="UniProtKB-KW"/>
</dbReference>
<dbReference type="Pfam" id="PF03793">
    <property type="entry name" value="PASTA"/>
    <property type="match status" value="2"/>
</dbReference>
<evidence type="ECO:0000256" key="4">
    <source>
        <dbReference type="ARBA" id="ARBA00022679"/>
    </source>
</evidence>
<evidence type="ECO:0000313" key="15">
    <source>
        <dbReference type="EMBL" id="CAB4827685.1"/>
    </source>
</evidence>
<gene>
    <name evidence="14" type="ORF">UFOPK2754_03223</name>
    <name evidence="15" type="ORF">UFOPK3139_01143</name>
    <name evidence="16" type="ORF">UFOPK3417_01546</name>
</gene>
<evidence type="ECO:0000256" key="2">
    <source>
        <dbReference type="ARBA" id="ARBA00022670"/>
    </source>
</evidence>
<evidence type="ECO:0000256" key="10">
    <source>
        <dbReference type="ARBA" id="ARBA00044770"/>
    </source>
</evidence>
<evidence type="ECO:0000256" key="9">
    <source>
        <dbReference type="ARBA" id="ARBA00023316"/>
    </source>
</evidence>
<name>A0A6J7A475_9ZZZZ</name>
<comment type="catalytic activity">
    <reaction evidence="11">
        <text>[GlcNAc-(1-&gt;4)-Mur2Ac(oyl-L-Ala-gamma-D-Glu-L-Lys-D-Ala-D-Ala)](n)-di-trans,octa-cis-undecaprenyl diphosphate + beta-D-GlcNAc-(1-&gt;4)-Mur2Ac(oyl-L-Ala-gamma-D-Glu-L-Lys-D-Ala-D-Ala)-di-trans,octa-cis-undecaprenyl diphosphate = [GlcNAc-(1-&gt;4)-Mur2Ac(oyl-L-Ala-gamma-D-Glu-L-Lys-D-Ala-D-Ala)](n+1)-di-trans,octa-cis-undecaprenyl diphosphate + di-trans,octa-cis-undecaprenyl diphosphate + H(+)</text>
        <dbReference type="Rhea" id="RHEA:23708"/>
        <dbReference type="Rhea" id="RHEA-COMP:9602"/>
        <dbReference type="Rhea" id="RHEA-COMP:9603"/>
        <dbReference type="ChEBI" id="CHEBI:15378"/>
        <dbReference type="ChEBI" id="CHEBI:58405"/>
        <dbReference type="ChEBI" id="CHEBI:60033"/>
        <dbReference type="ChEBI" id="CHEBI:78435"/>
        <dbReference type="EC" id="2.4.99.28"/>
    </reaction>
</comment>
<evidence type="ECO:0000256" key="5">
    <source>
        <dbReference type="ARBA" id="ARBA00022801"/>
    </source>
</evidence>
<dbReference type="InterPro" id="IPR001460">
    <property type="entry name" value="PCN-bd_Tpept"/>
</dbReference>
<dbReference type="CDD" id="cd06577">
    <property type="entry name" value="PASTA_pknB"/>
    <property type="match status" value="2"/>
</dbReference>
<dbReference type="Pfam" id="PF00905">
    <property type="entry name" value="Transpeptidase"/>
    <property type="match status" value="1"/>
</dbReference>
<dbReference type="Gene3D" id="3.40.710.10">
    <property type="entry name" value="DD-peptidase/beta-lactamase superfamily"/>
    <property type="match status" value="1"/>
</dbReference>
<keyword evidence="7" id="KW-0573">Peptidoglycan synthesis</keyword>
<evidence type="ECO:0000313" key="16">
    <source>
        <dbReference type="EMBL" id="CAB4882910.1"/>
    </source>
</evidence>
<dbReference type="EC" id="2.4.99.28" evidence="10"/>
<organism evidence="15">
    <name type="scientific">freshwater metagenome</name>
    <dbReference type="NCBI Taxonomy" id="449393"/>
    <lineage>
        <taxon>unclassified sequences</taxon>
        <taxon>metagenomes</taxon>
        <taxon>ecological metagenomes</taxon>
    </lineage>
</organism>
<dbReference type="InterPro" id="IPR050396">
    <property type="entry name" value="Glycosyltr_51/Transpeptidase"/>
</dbReference>
<evidence type="ECO:0000256" key="12">
    <source>
        <dbReference type="SAM" id="MobiDB-lite"/>
    </source>
</evidence>
<dbReference type="GO" id="GO:0008360">
    <property type="term" value="P:regulation of cell shape"/>
    <property type="evidence" value="ECO:0007669"/>
    <property type="project" value="UniProtKB-KW"/>
</dbReference>
<dbReference type="InterPro" id="IPR005543">
    <property type="entry name" value="PASTA_dom"/>
</dbReference>
<feature type="domain" description="PASTA" evidence="13">
    <location>
        <begin position="658"/>
        <end position="729"/>
    </location>
</feature>
<evidence type="ECO:0000256" key="7">
    <source>
        <dbReference type="ARBA" id="ARBA00022984"/>
    </source>
</evidence>
<dbReference type="EMBL" id="CAEZYR010000202">
    <property type="protein sequence ID" value="CAB4773458.1"/>
    <property type="molecule type" value="Genomic_DNA"/>
</dbReference>
<evidence type="ECO:0000259" key="13">
    <source>
        <dbReference type="PROSITE" id="PS51178"/>
    </source>
</evidence>
<dbReference type="EMBL" id="CAFBLR010000177">
    <property type="protein sequence ID" value="CAB4882910.1"/>
    <property type="molecule type" value="Genomic_DNA"/>
</dbReference>
<dbReference type="PANTHER" id="PTHR32282">
    <property type="entry name" value="BINDING PROTEIN TRANSPEPTIDASE, PUTATIVE-RELATED"/>
    <property type="match status" value="1"/>
</dbReference>
<dbReference type="InterPro" id="IPR012338">
    <property type="entry name" value="Beta-lactam/transpept-like"/>
</dbReference>
<keyword evidence="3" id="KW-0328">Glycosyltransferase</keyword>
<dbReference type="GO" id="GO:0071555">
    <property type="term" value="P:cell wall organization"/>
    <property type="evidence" value="ECO:0007669"/>
    <property type="project" value="UniProtKB-KW"/>
</dbReference>
<keyword evidence="6" id="KW-0133">Cell shape</keyword>
<dbReference type="Gene3D" id="3.30.10.20">
    <property type="match status" value="2"/>
</dbReference>
<dbReference type="GO" id="GO:0009252">
    <property type="term" value="P:peptidoglycan biosynthetic process"/>
    <property type="evidence" value="ECO:0007669"/>
    <property type="project" value="UniProtKB-KW"/>
</dbReference>
<dbReference type="InterPro" id="IPR001264">
    <property type="entry name" value="Glyco_trans_51"/>
</dbReference>
<keyword evidence="5" id="KW-0378">Hydrolase</keyword>
<dbReference type="GO" id="GO:0008658">
    <property type="term" value="F:penicillin binding"/>
    <property type="evidence" value="ECO:0007669"/>
    <property type="project" value="InterPro"/>
</dbReference>
<keyword evidence="2" id="KW-0645">Protease</keyword>
<dbReference type="PANTHER" id="PTHR32282:SF33">
    <property type="entry name" value="PEPTIDOGLYCAN GLYCOSYLTRANSFERASE"/>
    <property type="match status" value="1"/>
</dbReference>
<feature type="domain" description="PASTA" evidence="13">
    <location>
        <begin position="590"/>
        <end position="655"/>
    </location>
</feature>
<evidence type="ECO:0000313" key="14">
    <source>
        <dbReference type="EMBL" id="CAB4773458.1"/>
    </source>
</evidence>
<dbReference type="FunFam" id="1.10.3810.10:FF:000001">
    <property type="entry name" value="Penicillin-binding protein 1A"/>
    <property type="match status" value="1"/>
</dbReference>
<keyword evidence="9" id="KW-0961">Cell wall biogenesis/degradation</keyword>
<evidence type="ECO:0000256" key="8">
    <source>
        <dbReference type="ARBA" id="ARBA00023268"/>
    </source>
</evidence>
<dbReference type="InterPro" id="IPR023346">
    <property type="entry name" value="Lysozyme-like_dom_sf"/>
</dbReference>
<keyword evidence="1" id="KW-0121">Carboxypeptidase</keyword>
<dbReference type="GO" id="GO:0006508">
    <property type="term" value="P:proteolysis"/>
    <property type="evidence" value="ECO:0007669"/>
    <property type="project" value="UniProtKB-KW"/>
</dbReference>
<evidence type="ECO:0000256" key="11">
    <source>
        <dbReference type="ARBA" id="ARBA00049902"/>
    </source>
</evidence>
<dbReference type="EMBL" id="CAFABA010000037">
    <property type="protein sequence ID" value="CAB4827685.1"/>
    <property type="molecule type" value="Genomic_DNA"/>
</dbReference>
<dbReference type="GO" id="GO:0008955">
    <property type="term" value="F:peptidoglycan glycosyltransferase activity"/>
    <property type="evidence" value="ECO:0007669"/>
    <property type="project" value="UniProtKB-EC"/>
</dbReference>
<dbReference type="Gene3D" id="1.10.3810.10">
    <property type="entry name" value="Biosynthetic peptidoglycan transglycosylase-like"/>
    <property type="match status" value="1"/>
</dbReference>
<proteinExistence type="predicted"/>
<dbReference type="PROSITE" id="PS51178">
    <property type="entry name" value="PASTA"/>
    <property type="match status" value="2"/>
</dbReference>
<protein>
    <recommendedName>
        <fullName evidence="10">peptidoglycan glycosyltransferase</fullName>
        <ecNumber evidence="10">2.4.99.28</ecNumber>
    </recommendedName>
</protein>
<dbReference type="Pfam" id="PF00912">
    <property type="entry name" value="Transgly"/>
    <property type="match status" value="1"/>
</dbReference>
<accession>A0A6J7A475</accession>
<evidence type="ECO:0000256" key="6">
    <source>
        <dbReference type="ARBA" id="ARBA00022960"/>
    </source>
</evidence>
<dbReference type="AlphaFoldDB" id="A0A6J7A475"/>